<keyword evidence="11" id="KW-0115">cAMP biosynthesis</keyword>
<dbReference type="Gene3D" id="3.30.70.1230">
    <property type="entry name" value="Nucleotide cyclase"/>
    <property type="match status" value="1"/>
</dbReference>
<dbReference type="GO" id="GO:0005524">
    <property type="term" value="F:ATP binding"/>
    <property type="evidence" value="ECO:0007669"/>
    <property type="project" value="UniProtKB-KW"/>
</dbReference>
<comment type="catalytic activity">
    <reaction evidence="1">
        <text>ATP = 3',5'-cyclic AMP + diphosphate</text>
        <dbReference type="Rhea" id="RHEA:15389"/>
        <dbReference type="ChEBI" id="CHEBI:30616"/>
        <dbReference type="ChEBI" id="CHEBI:33019"/>
        <dbReference type="ChEBI" id="CHEBI:58165"/>
        <dbReference type="EC" id="4.6.1.1"/>
    </reaction>
</comment>
<dbReference type="OrthoDB" id="10035433at2759"/>
<dbReference type="GO" id="GO:0035556">
    <property type="term" value="P:intracellular signal transduction"/>
    <property type="evidence" value="ECO:0007669"/>
    <property type="project" value="InterPro"/>
</dbReference>
<evidence type="ECO:0000256" key="4">
    <source>
        <dbReference type="ARBA" id="ARBA00012201"/>
    </source>
</evidence>
<feature type="transmembrane region" description="Helical" evidence="16">
    <location>
        <begin position="70"/>
        <end position="89"/>
    </location>
</feature>
<dbReference type="EMBL" id="MRZV01000611">
    <property type="protein sequence ID" value="PIK46935.1"/>
    <property type="molecule type" value="Genomic_DNA"/>
</dbReference>
<sequence length="790" mass="88527">MATLQQRMLWHGKGAHGKEVSPTHLRDFERGGSSMKDYISEIFLLMALLTLFLLFVVTCADAVALKFYRLMGLLIWLSLMVAIYIVYALHLKPDVFPVGDLGLIIFTILTLYMMLPLSTKGAILAGWTTCIPHIILMFAGEFWIPANQLSNGTDSSQNQSIPEPEPEPSSTTQGCASNFSVRLVISILLLICANFVGCCHKLLLDVVLRKTFFDTRTCIESRVKLEYEQAQQEQLLLSVLPAHLAAEMRTEMMERVRDPAMTPMPPRQNHSTTHFHNLYIKRHKNVSILYADIVGFTALASGCSPPELVKTLNELFGKFDQLAEAHNCMRIKILGDCYYCVSGLPISRPGHAANCVQMGLDMCQSINCVRDATDVNINMRVGVHTGNVLCGVLGLKKWQYDVWSHDVTLANHMESSGKPGRVHITKTTLDSLNGKYDVEPAYGRERSDFIKELNMETFFIINPRSMLSQNNSTEGVVENGHNGNHQQMSSQRASIRMARYLETWGADTPFSTGSVAPIPRGIGISGLTVLNTCLFPYTVADHSTRIHRKSVMFEKRVNERLLEAIEAINFKKSEDIHRGTMLFRQPNYEQKFSRLPDPLFRYALLALNVVLLCILVGQGLNYHCHDEHLHYALGSFALVFVVFVTVLAFSNSWKCLDNSPFPIFAKHLAKDKWLQKVLGSVCLVLILAVPLIYLGLNTPDPEMRIFNPAVELKQLKQKQGRDHDAGCHSLRRCTGCQINGCVSKVMFAVTWPAYSSPTPTHPTPPPLLPSPPPHHYYHLSLARSSGLFDL</sequence>
<evidence type="ECO:0000256" key="5">
    <source>
        <dbReference type="ARBA" id="ARBA00022692"/>
    </source>
</evidence>
<evidence type="ECO:0000313" key="19">
    <source>
        <dbReference type="Proteomes" id="UP000230750"/>
    </source>
</evidence>
<evidence type="ECO:0000256" key="2">
    <source>
        <dbReference type="ARBA" id="ARBA00001946"/>
    </source>
</evidence>
<dbReference type="CDD" id="cd07302">
    <property type="entry name" value="CHD"/>
    <property type="match status" value="1"/>
</dbReference>
<proteinExistence type="inferred from homology"/>
<evidence type="ECO:0000256" key="9">
    <source>
        <dbReference type="ARBA" id="ARBA00022842"/>
    </source>
</evidence>
<evidence type="ECO:0000256" key="8">
    <source>
        <dbReference type="ARBA" id="ARBA00022840"/>
    </source>
</evidence>
<dbReference type="SUPFAM" id="SSF55073">
    <property type="entry name" value="Nucleotide cyclase"/>
    <property type="match status" value="1"/>
</dbReference>
<comment type="caution">
    <text evidence="18">The sequence shown here is derived from an EMBL/GenBank/DDBJ whole genome shotgun (WGS) entry which is preliminary data.</text>
</comment>
<keyword evidence="10 16" id="KW-1133">Transmembrane helix</keyword>
<feature type="transmembrane region" description="Helical" evidence="16">
    <location>
        <begin position="183"/>
        <end position="204"/>
    </location>
</feature>
<dbReference type="SMART" id="SM00044">
    <property type="entry name" value="CYCc"/>
    <property type="match status" value="1"/>
</dbReference>
<keyword evidence="9" id="KW-0460">Magnesium</keyword>
<dbReference type="InterPro" id="IPR009398">
    <property type="entry name" value="Adcy_conserved_dom"/>
</dbReference>
<feature type="transmembrane region" description="Helical" evidence="16">
    <location>
        <begin position="42"/>
        <end position="63"/>
    </location>
</feature>
<feature type="region of interest" description="Disordered" evidence="15">
    <location>
        <begin position="151"/>
        <end position="173"/>
    </location>
</feature>
<evidence type="ECO:0000256" key="10">
    <source>
        <dbReference type="ARBA" id="ARBA00022989"/>
    </source>
</evidence>
<dbReference type="GO" id="GO:0046872">
    <property type="term" value="F:metal ion binding"/>
    <property type="evidence" value="ECO:0007669"/>
    <property type="project" value="UniProtKB-KW"/>
</dbReference>
<feature type="transmembrane region" description="Helical" evidence="16">
    <location>
        <begin position="122"/>
        <end position="144"/>
    </location>
</feature>
<reference evidence="18 19" key="1">
    <citation type="journal article" date="2017" name="PLoS Biol.">
        <title>The sea cucumber genome provides insights into morphological evolution and visceral regeneration.</title>
        <authorList>
            <person name="Zhang X."/>
            <person name="Sun L."/>
            <person name="Yuan J."/>
            <person name="Sun Y."/>
            <person name="Gao Y."/>
            <person name="Zhang L."/>
            <person name="Li S."/>
            <person name="Dai H."/>
            <person name="Hamel J.F."/>
            <person name="Liu C."/>
            <person name="Yu Y."/>
            <person name="Liu S."/>
            <person name="Lin W."/>
            <person name="Guo K."/>
            <person name="Jin S."/>
            <person name="Xu P."/>
            <person name="Storey K.B."/>
            <person name="Huan P."/>
            <person name="Zhang T."/>
            <person name="Zhou Y."/>
            <person name="Zhang J."/>
            <person name="Lin C."/>
            <person name="Li X."/>
            <person name="Xing L."/>
            <person name="Huo D."/>
            <person name="Sun M."/>
            <person name="Wang L."/>
            <person name="Mercier A."/>
            <person name="Li F."/>
            <person name="Yang H."/>
            <person name="Xiang J."/>
        </authorList>
    </citation>
    <scope>NUCLEOTIDE SEQUENCE [LARGE SCALE GENOMIC DNA]</scope>
    <source>
        <strain evidence="18">Shaxun</strain>
        <tissue evidence="18">Muscle</tissue>
    </source>
</reference>
<evidence type="ECO:0000256" key="16">
    <source>
        <dbReference type="SAM" id="Phobius"/>
    </source>
</evidence>
<evidence type="ECO:0000256" key="6">
    <source>
        <dbReference type="ARBA" id="ARBA00022723"/>
    </source>
</evidence>
<dbReference type="PROSITE" id="PS50125">
    <property type="entry name" value="GUANYLATE_CYCLASE_2"/>
    <property type="match status" value="1"/>
</dbReference>
<dbReference type="EC" id="4.6.1.1" evidence="4"/>
<dbReference type="Pfam" id="PF00211">
    <property type="entry name" value="Guanylate_cyc"/>
    <property type="match status" value="1"/>
</dbReference>
<evidence type="ECO:0000256" key="1">
    <source>
        <dbReference type="ARBA" id="ARBA00001593"/>
    </source>
</evidence>
<feature type="transmembrane region" description="Helical" evidence="16">
    <location>
        <begin position="629"/>
        <end position="649"/>
    </location>
</feature>
<dbReference type="PANTHER" id="PTHR45627:SF12">
    <property type="entry name" value="ADENYLATE CYCLASE TYPE 2"/>
    <property type="match status" value="1"/>
</dbReference>
<evidence type="ECO:0000313" key="18">
    <source>
        <dbReference type="EMBL" id="PIK46935.1"/>
    </source>
</evidence>
<dbReference type="PANTHER" id="PTHR45627">
    <property type="entry name" value="ADENYLATE CYCLASE TYPE 1"/>
    <property type="match status" value="1"/>
</dbReference>
<comment type="cofactor">
    <cofactor evidence="2">
        <name>Mg(2+)</name>
        <dbReference type="ChEBI" id="CHEBI:18420"/>
    </cofactor>
</comment>
<feature type="domain" description="Guanylate cyclase" evidence="17">
    <location>
        <begin position="287"/>
        <end position="414"/>
    </location>
</feature>
<evidence type="ECO:0000256" key="12">
    <source>
        <dbReference type="ARBA" id="ARBA00023136"/>
    </source>
</evidence>
<dbReference type="GO" id="GO:0006171">
    <property type="term" value="P:cAMP biosynthetic process"/>
    <property type="evidence" value="ECO:0007669"/>
    <property type="project" value="UniProtKB-KW"/>
</dbReference>
<comment type="subcellular location">
    <subcellularLocation>
        <location evidence="3">Membrane</location>
        <topology evidence="3">Multi-pass membrane protein</topology>
    </subcellularLocation>
</comment>
<dbReference type="GO" id="GO:0005886">
    <property type="term" value="C:plasma membrane"/>
    <property type="evidence" value="ECO:0007669"/>
    <property type="project" value="InterPro"/>
</dbReference>
<name>A0A2G8KG48_STIJA</name>
<dbReference type="Pfam" id="PF16214">
    <property type="entry name" value="AC_N"/>
    <property type="match status" value="1"/>
</dbReference>
<dbReference type="InterPro" id="IPR032628">
    <property type="entry name" value="AC_N"/>
</dbReference>
<dbReference type="GO" id="GO:0007189">
    <property type="term" value="P:adenylate cyclase-activating G protein-coupled receptor signaling pathway"/>
    <property type="evidence" value="ECO:0007669"/>
    <property type="project" value="TreeGrafter"/>
</dbReference>
<gene>
    <name evidence="18" type="ORF">BSL78_16195</name>
</gene>
<dbReference type="GO" id="GO:0004016">
    <property type="term" value="F:adenylate cyclase activity"/>
    <property type="evidence" value="ECO:0007669"/>
    <property type="project" value="UniProtKB-EC"/>
</dbReference>
<dbReference type="InterPro" id="IPR018297">
    <property type="entry name" value="A/G_cyclase_CS"/>
</dbReference>
<evidence type="ECO:0000256" key="11">
    <source>
        <dbReference type="ARBA" id="ARBA00022998"/>
    </source>
</evidence>
<keyword evidence="12 16" id="KW-0472">Membrane</keyword>
<dbReference type="Proteomes" id="UP000230750">
    <property type="component" value="Unassembled WGS sequence"/>
</dbReference>
<keyword evidence="6" id="KW-0479">Metal-binding</keyword>
<keyword evidence="8" id="KW-0067">ATP-binding</keyword>
<dbReference type="GO" id="GO:0007193">
    <property type="term" value="P:adenylate cyclase-inhibiting G protein-coupled receptor signaling pathway"/>
    <property type="evidence" value="ECO:0007669"/>
    <property type="project" value="TreeGrafter"/>
</dbReference>
<evidence type="ECO:0000256" key="3">
    <source>
        <dbReference type="ARBA" id="ARBA00004141"/>
    </source>
</evidence>
<keyword evidence="13 14" id="KW-0456">Lyase</keyword>
<evidence type="ECO:0000256" key="15">
    <source>
        <dbReference type="SAM" id="MobiDB-lite"/>
    </source>
</evidence>
<dbReference type="InterPro" id="IPR029787">
    <property type="entry name" value="Nucleotide_cyclase"/>
</dbReference>
<feature type="compositionally biased region" description="Polar residues" evidence="15">
    <location>
        <begin position="151"/>
        <end position="161"/>
    </location>
</feature>
<dbReference type="FunFam" id="3.30.70.1230:FF:000014">
    <property type="entry name" value="adenylate cyclase type 9"/>
    <property type="match status" value="1"/>
</dbReference>
<evidence type="ECO:0000256" key="13">
    <source>
        <dbReference type="ARBA" id="ARBA00023239"/>
    </source>
</evidence>
<keyword evidence="5 16" id="KW-0812">Transmembrane</keyword>
<dbReference type="Pfam" id="PF06327">
    <property type="entry name" value="Adcy_cons_dom"/>
    <property type="match status" value="1"/>
</dbReference>
<dbReference type="InterPro" id="IPR001054">
    <property type="entry name" value="A/G_cyclase"/>
</dbReference>
<dbReference type="PROSITE" id="PS00452">
    <property type="entry name" value="GUANYLATE_CYCLASE_1"/>
    <property type="match status" value="1"/>
</dbReference>
<dbReference type="AlphaFoldDB" id="A0A2G8KG48"/>
<evidence type="ECO:0000256" key="7">
    <source>
        <dbReference type="ARBA" id="ARBA00022741"/>
    </source>
</evidence>
<accession>A0A2G8KG48</accession>
<comment type="similarity">
    <text evidence="14">Belongs to the adenylyl cyclase class-4/guanylyl cyclase family.</text>
</comment>
<protein>
    <recommendedName>
        <fullName evidence="4">adenylate cyclase</fullName>
        <ecNumber evidence="4">4.6.1.1</ecNumber>
    </recommendedName>
</protein>
<feature type="transmembrane region" description="Helical" evidence="16">
    <location>
        <begin position="677"/>
        <end position="696"/>
    </location>
</feature>
<dbReference type="STRING" id="307972.A0A2G8KG48"/>
<feature type="transmembrane region" description="Helical" evidence="16">
    <location>
        <begin position="599"/>
        <end position="617"/>
    </location>
</feature>
<keyword evidence="19" id="KW-1185">Reference proteome</keyword>
<keyword evidence="7" id="KW-0547">Nucleotide-binding</keyword>
<organism evidence="18 19">
    <name type="scientific">Stichopus japonicus</name>
    <name type="common">Sea cucumber</name>
    <dbReference type="NCBI Taxonomy" id="307972"/>
    <lineage>
        <taxon>Eukaryota</taxon>
        <taxon>Metazoa</taxon>
        <taxon>Echinodermata</taxon>
        <taxon>Eleutherozoa</taxon>
        <taxon>Echinozoa</taxon>
        <taxon>Holothuroidea</taxon>
        <taxon>Aspidochirotacea</taxon>
        <taxon>Aspidochirotida</taxon>
        <taxon>Stichopodidae</taxon>
        <taxon>Apostichopus</taxon>
    </lineage>
</organism>
<feature type="transmembrane region" description="Helical" evidence="16">
    <location>
        <begin position="95"/>
        <end position="115"/>
    </location>
</feature>
<evidence type="ECO:0000259" key="17">
    <source>
        <dbReference type="PROSITE" id="PS50125"/>
    </source>
</evidence>
<evidence type="ECO:0000256" key="14">
    <source>
        <dbReference type="RuleBase" id="RU000405"/>
    </source>
</evidence>